<feature type="transmembrane region" description="Helical" evidence="1">
    <location>
        <begin position="42"/>
        <end position="61"/>
    </location>
</feature>
<dbReference type="GO" id="GO:0004523">
    <property type="term" value="F:RNA-DNA hybrid ribonuclease activity"/>
    <property type="evidence" value="ECO:0007669"/>
    <property type="project" value="InterPro"/>
</dbReference>
<protein>
    <recommendedName>
        <fullName evidence="2">RNase H type-1 domain-containing protein</fullName>
    </recommendedName>
</protein>
<dbReference type="Proteomes" id="UP000593573">
    <property type="component" value="Unassembled WGS sequence"/>
</dbReference>
<evidence type="ECO:0000256" key="1">
    <source>
        <dbReference type="SAM" id="Phobius"/>
    </source>
</evidence>
<dbReference type="Pfam" id="PF13456">
    <property type="entry name" value="RVT_3"/>
    <property type="match status" value="1"/>
</dbReference>
<evidence type="ECO:0000313" key="4">
    <source>
        <dbReference type="Proteomes" id="UP000593573"/>
    </source>
</evidence>
<dbReference type="CDD" id="cd06222">
    <property type="entry name" value="RNase_H_like"/>
    <property type="match status" value="1"/>
</dbReference>
<dbReference type="PANTHER" id="PTHR47074:SF48">
    <property type="entry name" value="POLYNUCLEOTIDYL TRANSFERASE, RIBONUCLEASE H-LIKE SUPERFAMILY PROTEIN"/>
    <property type="match status" value="1"/>
</dbReference>
<accession>A0A7J8WCU3</accession>
<dbReference type="GO" id="GO:0003676">
    <property type="term" value="F:nucleic acid binding"/>
    <property type="evidence" value="ECO:0007669"/>
    <property type="project" value="InterPro"/>
</dbReference>
<comment type="caution">
    <text evidence="3">The sequence shown here is derived from an EMBL/GenBank/DDBJ whole genome shotgun (WGS) entry which is preliminary data.</text>
</comment>
<dbReference type="OrthoDB" id="1906820at2759"/>
<organism evidence="3 4">
    <name type="scientific">Gossypium klotzschianum</name>
    <dbReference type="NCBI Taxonomy" id="34286"/>
    <lineage>
        <taxon>Eukaryota</taxon>
        <taxon>Viridiplantae</taxon>
        <taxon>Streptophyta</taxon>
        <taxon>Embryophyta</taxon>
        <taxon>Tracheophyta</taxon>
        <taxon>Spermatophyta</taxon>
        <taxon>Magnoliopsida</taxon>
        <taxon>eudicotyledons</taxon>
        <taxon>Gunneridae</taxon>
        <taxon>Pentapetalae</taxon>
        <taxon>rosids</taxon>
        <taxon>malvids</taxon>
        <taxon>Malvales</taxon>
        <taxon>Malvaceae</taxon>
        <taxon>Malvoideae</taxon>
        <taxon>Gossypium</taxon>
    </lineage>
</organism>
<dbReference type="InterPro" id="IPR036397">
    <property type="entry name" value="RNaseH_sf"/>
</dbReference>
<feature type="domain" description="RNase H type-1" evidence="2">
    <location>
        <begin position="282"/>
        <end position="390"/>
    </location>
</feature>
<sequence length="418" mass="48098">MRRRSNIELKGLGFNGLRRGTGAPFFHVQTSRRNKKNRIDGLNNLEAIGFPMLMVFTRGIIDEMISRMKSFWWVKKNKDRGWEIMVWDSLYTPKGIGGLGFRNLKLFNIALLRKQVWRLINNKDTLCYHVLCSKYFSDGDVLHPKAVDKPSFSWMIILHVEGLVRDLWRFNACEWDQGQVNELYGDELGDLICALPILQHGPLDQIASVVLSFGGLDGRLLESNYETCINWLEDATRLLDIKIFNLTHAPIHPKPPRTHRWIKPPNDSLKINVDATIVVSAVGIRVIARDCEDFVLEGRAVYMDYKMDVDWVEAEALGEGIIWAHNNNVTRAIFETGCAGLVNRFKSRHEDISIYGYRLKEIFRLLDSFIDVELEWVGCSSNRVADCLCKLVVKKRCTFPFDMEYPSDIHELVIVDSC</sequence>
<dbReference type="InterPro" id="IPR052929">
    <property type="entry name" value="RNase_H-like_EbsB-rel"/>
</dbReference>
<keyword evidence="4" id="KW-1185">Reference proteome</keyword>
<evidence type="ECO:0000313" key="3">
    <source>
        <dbReference type="EMBL" id="MBA0672732.1"/>
    </source>
</evidence>
<dbReference type="PANTHER" id="PTHR47074">
    <property type="entry name" value="BNAC02G40300D PROTEIN"/>
    <property type="match status" value="1"/>
</dbReference>
<evidence type="ECO:0000259" key="2">
    <source>
        <dbReference type="Pfam" id="PF13456"/>
    </source>
</evidence>
<dbReference type="InterPro" id="IPR044730">
    <property type="entry name" value="RNase_H-like_dom_plant"/>
</dbReference>
<name>A0A7J8WCU3_9ROSI</name>
<dbReference type="EMBL" id="JABFAB010245695">
    <property type="protein sequence ID" value="MBA0672732.1"/>
    <property type="molecule type" value="Genomic_DNA"/>
</dbReference>
<keyword evidence="1" id="KW-0812">Transmembrane</keyword>
<gene>
    <name evidence="3" type="ORF">Goklo_029825</name>
</gene>
<proteinExistence type="predicted"/>
<keyword evidence="1" id="KW-0472">Membrane</keyword>
<keyword evidence="1" id="KW-1133">Transmembrane helix</keyword>
<reference evidence="3 4" key="1">
    <citation type="journal article" date="2019" name="Genome Biol. Evol.">
        <title>Insights into the evolution of the New World diploid cottons (Gossypium, subgenus Houzingenia) based on genome sequencing.</title>
        <authorList>
            <person name="Grover C.E."/>
            <person name="Arick M.A. 2nd"/>
            <person name="Thrash A."/>
            <person name="Conover J.L."/>
            <person name="Sanders W.S."/>
            <person name="Peterson D.G."/>
            <person name="Frelichowski J.E."/>
            <person name="Scheffler J.A."/>
            <person name="Scheffler B.E."/>
            <person name="Wendel J.F."/>
        </authorList>
    </citation>
    <scope>NUCLEOTIDE SEQUENCE [LARGE SCALE GENOMIC DNA]</scope>
    <source>
        <strain evidence="3">57</strain>
        <tissue evidence="3">Leaf</tissue>
    </source>
</reference>
<dbReference type="InterPro" id="IPR002156">
    <property type="entry name" value="RNaseH_domain"/>
</dbReference>
<dbReference type="Gene3D" id="3.30.420.10">
    <property type="entry name" value="Ribonuclease H-like superfamily/Ribonuclease H"/>
    <property type="match status" value="1"/>
</dbReference>
<dbReference type="AlphaFoldDB" id="A0A7J8WCU3"/>